<feature type="transmembrane region" description="Helical" evidence="6">
    <location>
        <begin position="111"/>
        <end position="129"/>
    </location>
</feature>
<proteinExistence type="predicted"/>
<evidence type="ECO:0000256" key="1">
    <source>
        <dbReference type="ARBA" id="ARBA00004651"/>
    </source>
</evidence>
<protein>
    <recommendedName>
        <fullName evidence="9">Lysine transporter LysE</fullName>
    </recommendedName>
</protein>
<evidence type="ECO:0008006" key="9">
    <source>
        <dbReference type="Google" id="ProtNLM"/>
    </source>
</evidence>
<dbReference type="PANTHER" id="PTHR38825:SF2">
    <property type="entry name" value="LYSINE TRANSPORTER LYSE"/>
    <property type="match status" value="1"/>
</dbReference>
<keyword evidence="2" id="KW-1003">Cell membrane</keyword>
<evidence type="ECO:0000256" key="4">
    <source>
        <dbReference type="ARBA" id="ARBA00022989"/>
    </source>
</evidence>
<dbReference type="Proteomes" id="UP000215215">
    <property type="component" value="Unassembled WGS sequence"/>
</dbReference>
<keyword evidence="5 6" id="KW-0472">Membrane</keyword>
<evidence type="ECO:0000256" key="5">
    <source>
        <dbReference type="ARBA" id="ARBA00023136"/>
    </source>
</evidence>
<evidence type="ECO:0000256" key="6">
    <source>
        <dbReference type="SAM" id="Phobius"/>
    </source>
</evidence>
<dbReference type="AlphaFoldDB" id="A0A235BPP2"/>
<feature type="transmembrane region" description="Helical" evidence="6">
    <location>
        <begin position="6"/>
        <end position="28"/>
    </location>
</feature>
<sequence length="202" mass="22262">MIANFLLPGILIGLTAGLSPGPLLTLVISETLMHGGRSGVKVSLAPLFTDVPIIIITFLIFNRLKDLNTVLAFISISGGLFLLYLGYENLRVNEGRFRVKTDKGRSLQKGIITNALSPHPYIFWLSVGGSFLVKGGVLDCFLYLLGFYLLLIGSKVTVALITDKGRNLLKSRHFIYLIRILGFVLFGFSIMLIRNGIAYLQK</sequence>
<evidence type="ECO:0000313" key="8">
    <source>
        <dbReference type="Proteomes" id="UP000215215"/>
    </source>
</evidence>
<comment type="subcellular location">
    <subcellularLocation>
        <location evidence="1">Cell membrane</location>
        <topology evidence="1">Multi-pass membrane protein</topology>
    </subcellularLocation>
</comment>
<keyword evidence="3 6" id="KW-0812">Transmembrane</keyword>
<comment type="caution">
    <text evidence="7">The sequence shown here is derived from an EMBL/GenBank/DDBJ whole genome shotgun (WGS) entry which is preliminary data.</text>
</comment>
<dbReference type="EMBL" id="NOZQ01000223">
    <property type="protein sequence ID" value="OYD13697.1"/>
    <property type="molecule type" value="Genomic_DNA"/>
</dbReference>
<organism evidence="7 8">
    <name type="scientific">candidate division WOR-3 bacterium JGI_Cruoil_03_44_89</name>
    <dbReference type="NCBI Taxonomy" id="1973748"/>
    <lineage>
        <taxon>Bacteria</taxon>
        <taxon>Bacteria division WOR-3</taxon>
    </lineage>
</organism>
<reference evidence="7 8" key="1">
    <citation type="submission" date="2017-07" db="EMBL/GenBank/DDBJ databases">
        <title>Recovery of genomes from metagenomes via a dereplication, aggregation, and scoring strategy.</title>
        <authorList>
            <person name="Sieber C.M."/>
            <person name="Probst A.J."/>
            <person name="Sharrar A."/>
            <person name="Thomas B.C."/>
            <person name="Hess M."/>
            <person name="Tringe S.G."/>
            <person name="Banfield J.F."/>
        </authorList>
    </citation>
    <scope>NUCLEOTIDE SEQUENCE [LARGE SCALE GENOMIC DNA]</scope>
    <source>
        <strain evidence="7">JGI_Cruoil_03_44_89</strain>
    </source>
</reference>
<feature type="transmembrane region" description="Helical" evidence="6">
    <location>
        <begin position="40"/>
        <end position="61"/>
    </location>
</feature>
<dbReference type="GO" id="GO:0006865">
    <property type="term" value="P:amino acid transport"/>
    <property type="evidence" value="ECO:0007669"/>
    <property type="project" value="InterPro"/>
</dbReference>
<keyword evidence="4 6" id="KW-1133">Transmembrane helix</keyword>
<dbReference type="Pfam" id="PF01810">
    <property type="entry name" value="LysE"/>
    <property type="match status" value="1"/>
</dbReference>
<evidence type="ECO:0000313" key="7">
    <source>
        <dbReference type="EMBL" id="OYD13697.1"/>
    </source>
</evidence>
<accession>A0A235BPP2</accession>
<feature type="transmembrane region" description="Helical" evidence="6">
    <location>
        <begin position="174"/>
        <end position="193"/>
    </location>
</feature>
<dbReference type="PANTHER" id="PTHR38825">
    <property type="entry name" value="LYSINE EXPORTER PROTEIN (LYSE/YGGA)"/>
    <property type="match status" value="1"/>
</dbReference>
<gene>
    <name evidence="7" type="ORF">CH333_10380</name>
</gene>
<name>A0A235BPP2_UNCW3</name>
<evidence type="ECO:0000256" key="2">
    <source>
        <dbReference type="ARBA" id="ARBA00022475"/>
    </source>
</evidence>
<dbReference type="InterPro" id="IPR001123">
    <property type="entry name" value="LeuE-type"/>
</dbReference>
<evidence type="ECO:0000256" key="3">
    <source>
        <dbReference type="ARBA" id="ARBA00022692"/>
    </source>
</evidence>
<feature type="transmembrane region" description="Helical" evidence="6">
    <location>
        <begin position="141"/>
        <end position="162"/>
    </location>
</feature>
<feature type="transmembrane region" description="Helical" evidence="6">
    <location>
        <begin position="67"/>
        <end position="90"/>
    </location>
</feature>
<dbReference type="GO" id="GO:0005886">
    <property type="term" value="C:plasma membrane"/>
    <property type="evidence" value="ECO:0007669"/>
    <property type="project" value="UniProtKB-SubCell"/>
</dbReference>